<dbReference type="AlphaFoldDB" id="A0A1L0FJE2"/>
<dbReference type="PANTHER" id="PTHR28037">
    <property type="entry name" value="ALCOHOL O-ACETYLTRANSFERASE 1-RELATED"/>
    <property type="match status" value="1"/>
</dbReference>
<accession>A0A1L0FJE2</accession>
<dbReference type="OrthoDB" id="3972366at2759"/>
<dbReference type="GO" id="GO:0008080">
    <property type="term" value="F:N-acetyltransferase activity"/>
    <property type="evidence" value="ECO:0007669"/>
    <property type="project" value="TreeGrafter"/>
</dbReference>
<proteinExistence type="predicted"/>
<name>A0A1L0FJE2_9ASCO</name>
<protein>
    <recommendedName>
        <fullName evidence="3">Condensation domain-containing protein</fullName>
    </recommendedName>
</protein>
<evidence type="ECO:0008006" key="3">
    <source>
        <dbReference type="Google" id="ProtNLM"/>
    </source>
</evidence>
<evidence type="ECO:0000313" key="1">
    <source>
        <dbReference type="EMBL" id="SGZ39710.1"/>
    </source>
</evidence>
<dbReference type="VEuPathDB" id="FungiDB:HGUI_01910"/>
<keyword evidence="2" id="KW-1185">Reference proteome</keyword>
<sequence length="467" mass="53949">MLDLSDVQKFYDYKEQHKQISGKVYIGCQLIDGVEINAKKLQDICKEIMKIHKQLCVQVTDSHKVYLLDINQVNFEDFVFISNEYDRVNDPSFVHYLLKDPPSNGKTNIPLWRLIYFEKMNYLVFNFGHCFFDGMSAVIFLNFVLDSLNNKAFATMDYSKFENYVSDKSLLQYGIVDLYPRPNYSITDSLNVLANEFFDKIIEPFIFKMIKAYSKVLEYDYFRRYNRLYDSEVSPKPGKYVDCCYSMNISSADTKKLIKISKLVDTTLNSLMLALLCISSPKNSKDHPINAKFNIPINMRPHLLKGDMAGLGSNLIALAISSTQIITPSFKLENFLYEDSIDIKELKKFVGDLDPLIKKSIAESISMDTYSIASFYKNNFDRLVAERPSIDFELSNLGLFKHPLVKDVCFNQGLEPMNYMNISAIGGVNGTNINFMWHQSVHDYSKQRVMMFEKLVNILTKQNIDEI</sequence>
<dbReference type="InterPro" id="IPR052058">
    <property type="entry name" value="Alcohol_O-acetyltransferase"/>
</dbReference>
<evidence type="ECO:0000313" key="2">
    <source>
        <dbReference type="Proteomes" id="UP000183365"/>
    </source>
</evidence>
<dbReference type="Pfam" id="PF07247">
    <property type="entry name" value="AATase"/>
    <property type="match status" value="1"/>
</dbReference>
<organism evidence="1 2">
    <name type="scientific">Hanseniaspora guilliermondii</name>
    <dbReference type="NCBI Taxonomy" id="56406"/>
    <lineage>
        <taxon>Eukaryota</taxon>
        <taxon>Fungi</taxon>
        <taxon>Dikarya</taxon>
        <taxon>Ascomycota</taxon>
        <taxon>Saccharomycotina</taxon>
        <taxon>Saccharomycetes</taxon>
        <taxon>Saccharomycodales</taxon>
        <taxon>Saccharomycodaceae</taxon>
        <taxon>Hanseniaspora</taxon>
    </lineage>
</organism>
<dbReference type="InterPro" id="IPR010828">
    <property type="entry name" value="Atf2/Sli1-like"/>
</dbReference>
<gene>
    <name evidence="1" type="ORF">HGUI_01910</name>
</gene>
<reference evidence="2" key="1">
    <citation type="submission" date="2016-11" db="EMBL/GenBank/DDBJ databases">
        <authorList>
            <person name="Guldener U."/>
        </authorList>
    </citation>
    <scope>NUCLEOTIDE SEQUENCE [LARGE SCALE GENOMIC DNA]</scope>
</reference>
<dbReference type="PANTHER" id="PTHR28037:SF2">
    <property type="entry name" value="ACR018CP"/>
    <property type="match status" value="1"/>
</dbReference>
<dbReference type="Proteomes" id="UP000183365">
    <property type="component" value="Unassembled WGS sequence"/>
</dbReference>
<dbReference type="EMBL" id="FQNF01000029">
    <property type="protein sequence ID" value="SGZ39710.1"/>
    <property type="molecule type" value="Genomic_DNA"/>
</dbReference>